<dbReference type="SUPFAM" id="SSF53383">
    <property type="entry name" value="PLP-dependent transferases"/>
    <property type="match status" value="1"/>
</dbReference>
<evidence type="ECO:0000256" key="6">
    <source>
        <dbReference type="ARBA" id="ARBA00022605"/>
    </source>
</evidence>
<name>A0A1B8PK20_MORNO</name>
<dbReference type="UniPathway" id="UPA00031">
    <property type="reaction ID" value="UER00012"/>
</dbReference>
<keyword evidence="9 11" id="KW-0368">Histidine biosynthesis</keyword>
<dbReference type="AlphaFoldDB" id="A0A1B8PK20"/>
<feature type="domain" description="Aminotransferase class I/classII large" evidence="12">
    <location>
        <begin position="29"/>
        <end position="349"/>
    </location>
</feature>
<evidence type="ECO:0000256" key="4">
    <source>
        <dbReference type="ARBA" id="ARBA00011738"/>
    </source>
</evidence>
<comment type="caution">
    <text evidence="13">The sequence shown here is derived from an EMBL/GenBank/DDBJ whole genome shotgun (WGS) entry which is preliminary data.</text>
</comment>
<dbReference type="OrthoDB" id="9813612at2"/>
<dbReference type="GO" id="GO:0000105">
    <property type="term" value="P:L-histidine biosynthetic process"/>
    <property type="evidence" value="ECO:0007669"/>
    <property type="project" value="UniProtKB-UniRule"/>
</dbReference>
<organism evidence="13 14">
    <name type="scientific">Moraxella nonliquefaciens</name>
    <dbReference type="NCBI Taxonomy" id="478"/>
    <lineage>
        <taxon>Bacteria</taxon>
        <taxon>Pseudomonadati</taxon>
        <taxon>Pseudomonadota</taxon>
        <taxon>Gammaproteobacteria</taxon>
        <taxon>Moraxellales</taxon>
        <taxon>Moraxellaceae</taxon>
        <taxon>Moraxella</taxon>
    </lineage>
</organism>
<comment type="similarity">
    <text evidence="3 11">Belongs to the class-II pyridoxal-phosphate-dependent aminotransferase family. Histidinol-phosphate aminotransferase subfamily.</text>
</comment>
<dbReference type="Gene3D" id="3.40.640.10">
    <property type="entry name" value="Type I PLP-dependent aspartate aminotransferase-like (Major domain)"/>
    <property type="match status" value="1"/>
</dbReference>
<keyword evidence="8 11" id="KW-0663">Pyridoxal phosphate</keyword>
<evidence type="ECO:0000313" key="14">
    <source>
        <dbReference type="Proteomes" id="UP000092671"/>
    </source>
</evidence>
<dbReference type="EMBL" id="LZDN01000012">
    <property type="protein sequence ID" value="OBX50874.1"/>
    <property type="molecule type" value="Genomic_DNA"/>
</dbReference>
<comment type="catalytic activity">
    <reaction evidence="10 11">
        <text>L-histidinol phosphate + 2-oxoglutarate = 3-(imidazol-4-yl)-2-oxopropyl phosphate + L-glutamate</text>
        <dbReference type="Rhea" id="RHEA:23744"/>
        <dbReference type="ChEBI" id="CHEBI:16810"/>
        <dbReference type="ChEBI" id="CHEBI:29985"/>
        <dbReference type="ChEBI" id="CHEBI:57766"/>
        <dbReference type="ChEBI" id="CHEBI:57980"/>
        <dbReference type="EC" id="2.6.1.9"/>
    </reaction>
</comment>
<comment type="subunit">
    <text evidence="4 11">Homodimer.</text>
</comment>
<evidence type="ECO:0000256" key="5">
    <source>
        <dbReference type="ARBA" id="ARBA00022576"/>
    </source>
</evidence>
<sequence length="352" mass="38549">MITHLIKSSVQELTPYQSARKIGGDGTIWLNANEYPTSPNALGLDSLNRYPKPQPDEVILRYANHAGVHPNQVLATRGGDEAIELIIRTFCNPTDSVLYCPPTYGMYAVSSATFDILTKTVPLTADFNLDLPQIEANLNGTKVIFICSPNNPTGNLLARDDILALLAMTKDKAIVALDEAYIDFCLDDSFACELDNFDNLIIIRTLSKAFGLAGIRCGFALANSQIISAMQKIIAPYPIPTPTAIIAANALHDDGIKQMQTHIKTTLDNKAWLIRELTALPVVKKVYPSSANFILVKFDNQIQTGQAVFDKLWAMGIILRNQTTALNLSDCIRISIGTQDENQAVIDALKTL</sequence>
<dbReference type="EC" id="2.6.1.9" evidence="11"/>
<dbReference type="Proteomes" id="UP000092671">
    <property type="component" value="Unassembled WGS sequence"/>
</dbReference>
<dbReference type="PANTHER" id="PTHR42885">
    <property type="entry name" value="HISTIDINOL-PHOSPHATE AMINOTRANSFERASE-RELATED"/>
    <property type="match status" value="1"/>
</dbReference>
<evidence type="ECO:0000256" key="2">
    <source>
        <dbReference type="ARBA" id="ARBA00005011"/>
    </source>
</evidence>
<gene>
    <name evidence="11" type="primary">hisC</name>
    <name evidence="13" type="ORF">A9Z60_03020</name>
</gene>
<keyword evidence="7 11" id="KW-0808">Transferase</keyword>
<dbReference type="GO" id="GO:0030170">
    <property type="term" value="F:pyridoxal phosphate binding"/>
    <property type="evidence" value="ECO:0007669"/>
    <property type="project" value="InterPro"/>
</dbReference>
<dbReference type="InterPro" id="IPR005861">
    <property type="entry name" value="HisP_aminotrans"/>
</dbReference>
<evidence type="ECO:0000256" key="7">
    <source>
        <dbReference type="ARBA" id="ARBA00022679"/>
    </source>
</evidence>
<evidence type="ECO:0000259" key="12">
    <source>
        <dbReference type="Pfam" id="PF00155"/>
    </source>
</evidence>
<dbReference type="InterPro" id="IPR004839">
    <property type="entry name" value="Aminotransferase_I/II_large"/>
</dbReference>
<accession>A0A1B8PK20</accession>
<dbReference type="InterPro" id="IPR015421">
    <property type="entry name" value="PyrdxlP-dep_Trfase_major"/>
</dbReference>
<evidence type="ECO:0000313" key="13">
    <source>
        <dbReference type="EMBL" id="OBX50874.1"/>
    </source>
</evidence>
<evidence type="ECO:0000256" key="11">
    <source>
        <dbReference type="HAMAP-Rule" id="MF_01023"/>
    </source>
</evidence>
<feature type="modified residue" description="N6-(pyridoxal phosphate)lysine" evidence="11">
    <location>
        <position position="208"/>
    </location>
</feature>
<evidence type="ECO:0000256" key="9">
    <source>
        <dbReference type="ARBA" id="ARBA00023102"/>
    </source>
</evidence>
<dbReference type="GO" id="GO:0004400">
    <property type="term" value="F:histidinol-phosphate transaminase activity"/>
    <property type="evidence" value="ECO:0007669"/>
    <property type="project" value="UniProtKB-UniRule"/>
</dbReference>
<dbReference type="InterPro" id="IPR001917">
    <property type="entry name" value="Aminotrans_II_pyridoxalP_BS"/>
</dbReference>
<dbReference type="Pfam" id="PF00155">
    <property type="entry name" value="Aminotran_1_2"/>
    <property type="match status" value="1"/>
</dbReference>
<dbReference type="RefSeq" id="WP_066884633.1">
    <property type="nucleotide sequence ID" value="NZ_LZDM01000002.1"/>
</dbReference>
<evidence type="ECO:0000256" key="3">
    <source>
        <dbReference type="ARBA" id="ARBA00007970"/>
    </source>
</evidence>
<dbReference type="InterPro" id="IPR015424">
    <property type="entry name" value="PyrdxlP-dep_Trfase"/>
</dbReference>
<protein>
    <recommendedName>
        <fullName evidence="11">Histidinol-phosphate aminotransferase</fullName>
        <ecNumber evidence="11">2.6.1.9</ecNumber>
    </recommendedName>
    <alternativeName>
        <fullName evidence="11">Imidazole acetol-phosphate transaminase</fullName>
    </alternativeName>
</protein>
<keyword evidence="6 11" id="KW-0028">Amino-acid biosynthesis</keyword>
<dbReference type="PANTHER" id="PTHR42885:SF2">
    <property type="entry name" value="HISTIDINOL-PHOSPHATE AMINOTRANSFERASE"/>
    <property type="match status" value="1"/>
</dbReference>
<comment type="cofactor">
    <cofactor evidence="1 11">
        <name>pyridoxal 5'-phosphate</name>
        <dbReference type="ChEBI" id="CHEBI:597326"/>
    </cofactor>
</comment>
<proteinExistence type="inferred from homology"/>
<dbReference type="InterPro" id="IPR015422">
    <property type="entry name" value="PyrdxlP-dep_Trfase_small"/>
</dbReference>
<reference evidence="13 14" key="1">
    <citation type="submission" date="2016-06" db="EMBL/GenBank/DDBJ databases">
        <title>Draft genome of Moraxella nonliquefaciens CCUG 60284.</title>
        <authorList>
            <person name="Salva-Serra F."/>
            <person name="Engstrom-Jakobsson H."/>
            <person name="Thorell K."/>
            <person name="Gonzales-Siles L."/>
            <person name="Karlsson R."/>
            <person name="Boulund F."/>
            <person name="Engstrand L."/>
            <person name="Kristiansson E."/>
            <person name="Moore E."/>
        </authorList>
    </citation>
    <scope>NUCLEOTIDE SEQUENCE [LARGE SCALE GENOMIC DNA]</scope>
    <source>
        <strain evidence="13 14">CCUG 60284</strain>
    </source>
</reference>
<keyword evidence="5 11" id="KW-0032">Aminotransferase</keyword>
<dbReference type="PROSITE" id="PS00599">
    <property type="entry name" value="AA_TRANSFER_CLASS_2"/>
    <property type="match status" value="1"/>
</dbReference>
<evidence type="ECO:0000256" key="8">
    <source>
        <dbReference type="ARBA" id="ARBA00022898"/>
    </source>
</evidence>
<evidence type="ECO:0000256" key="1">
    <source>
        <dbReference type="ARBA" id="ARBA00001933"/>
    </source>
</evidence>
<comment type="pathway">
    <text evidence="2 11">Amino-acid biosynthesis; L-histidine biosynthesis; L-histidine from 5-phospho-alpha-D-ribose 1-diphosphate: step 7/9.</text>
</comment>
<dbReference type="NCBIfam" id="TIGR01141">
    <property type="entry name" value="hisC"/>
    <property type="match status" value="1"/>
</dbReference>
<dbReference type="CDD" id="cd00609">
    <property type="entry name" value="AAT_like"/>
    <property type="match status" value="1"/>
</dbReference>
<dbReference type="HAMAP" id="MF_01023">
    <property type="entry name" value="HisC_aminotrans_2"/>
    <property type="match status" value="1"/>
</dbReference>
<evidence type="ECO:0000256" key="10">
    <source>
        <dbReference type="ARBA" id="ARBA00047481"/>
    </source>
</evidence>
<dbReference type="Gene3D" id="3.90.1150.10">
    <property type="entry name" value="Aspartate Aminotransferase, domain 1"/>
    <property type="match status" value="1"/>
</dbReference>